<evidence type="ECO:0000256" key="1">
    <source>
        <dbReference type="SAM" id="MobiDB-lite"/>
    </source>
</evidence>
<keyword evidence="3" id="KW-1185">Reference proteome</keyword>
<accession>R9P6Y3</accession>
<organism evidence="2 3">
    <name type="scientific">Pseudozyma hubeiensis (strain SY62)</name>
    <name type="common">Yeast</name>
    <dbReference type="NCBI Taxonomy" id="1305764"/>
    <lineage>
        <taxon>Eukaryota</taxon>
        <taxon>Fungi</taxon>
        <taxon>Dikarya</taxon>
        <taxon>Basidiomycota</taxon>
        <taxon>Ustilaginomycotina</taxon>
        <taxon>Ustilaginomycetes</taxon>
        <taxon>Ustilaginales</taxon>
        <taxon>Ustilaginaceae</taxon>
        <taxon>Pseudozyma</taxon>
    </lineage>
</organism>
<dbReference type="EMBL" id="DF238778">
    <property type="protein sequence ID" value="GAC93820.1"/>
    <property type="molecule type" value="Genomic_DNA"/>
</dbReference>
<dbReference type="Proteomes" id="UP000014071">
    <property type="component" value="Unassembled WGS sequence"/>
</dbReference>
<dbReference type="RefSeq" id="XP_012187407.1">
    <property type="nucleotide sequence ID" value="XM_012332017.1"/>
</dbReference>
<dbReference type="HOGENOM" id="CLU_1111788_0_0_1"/>
<evidence type="ECO:0000313" key="2">
    <source>
        <dbReference type="EMBL" id="GAC93820.1"/>
    </source>
</evidence>
<dbReference type="AlphaFoldDB" id="R9P6Y3"/>
<feature type="region of interest" description="Disordered" evidence="1">
    <location>
        <begin position="76"/>
        <end position="131"/>
    </location>
</feature>
<dbReference type="GeneID" id="24106686"/>
<sequence>MAIRLNSFAIAKRQQSTPVCQLHARIGESTDEVMSVVTAARREQRMVVVCHSTRSRFRRNVRLRRLHAARTADIADKHPRAERSRFRSDTVSKPGQATERLLGKLHRSPQNVERGLGSSSRSSLYKSASTPSTKRTLIRIRMLSFVLLVRSKRDHLFSTSFSCRGTSNSRLKTPSGSVTPAGGIKQDKMLDRTKAIPKRNAHSHVICARQQLSQLCSESGTNESRGVFFQRRMEARFGSTSTFLIAKRST</sequence>
<protein>
    <submittedName>
        <fullName evidence="2">Uncharacterized protein</fullName>
    </submittedName>
</protein>
<feature type="compositionally biased region" description="Basic and acidic residues" evidence="1">
    <location>
        <begin position="76"/>
        <end position="90"/>
    </location>
</feature>
<reference evidence="3" key="1">
    <citation type="journal article" date="2013" name="Genome Announc.">
        <title>Draft genome sequence of the basidiomycetous yeast-like fungus Pseudozyma hubeiensis SY62, which produces an abundant amount of the biosurfactant mannosylerythritol lipids.</title>
        <authorList>
            <person name="Konishi M."/>
            <person name="Hatada Y."/>
            <person name="Horiuchi J."/>
        </authorList>
    </citation>
    <scope>NUCLEOTIDE SEQUENCE [LARGE SCALE GENOMIC DNA]</scope>
    <source>
        <strain evidence="3">SY62</strain>
    </source>
</reference>
<feature type="compositionally biased region" description="Low complexity" evidence="1">
    <location>
        <begin position="114"/>
        <end position="124"/>
    </location>
</feature>
<proteinExistence type="predicted"/>
<evidence type="ECO:0000313" key="3">
    <source>
        <dbReference type="Proteomes" id="UP000014071"/>
    </source>
</evidence>
<name>R9P6Y3_PSEHS</name>
<gene>
    <name evidence="2" type="ORF">PHSY_001385</name>
</gene>